<dbReference type="SUPFAM" id="SSF48445">
    <property type="entry name" value="14-3-3 protein"/>
    <property type="match status" value="1"/>
</dbReference>
<evidence type="ECO:0000313" key="6">
    <source>
        <dbReference type="Proteomes" id="UP000261360"/>
    </source>
</evidence>
<evidence type="ECO:0000313" key="5">
    <source>
        <dbReference type="Ensembl" id="ENSSLDP00000011840.1"/>
    </source>
</evidence>
<protein>
    <submittedName>
        <fullName evidence="5">14-3-3-like protein A</fullName>
    </submittedName>
</protein>
<feature type="domain" description="14-3-3" evidence="4">
    <location>
        <begin position="8"/>
        <end position="55"/>
    </location>
</feature>
<dbReference type="Gene3D" id="1.20.190.20">
    <property type="entry name" value="14-3-3 domain"/>
    <property type="match status" value="1"/>
</dbReference>
<organism evidence="5 6">
    <name type="scientific">Seriola lalandi dorsalis</name>
    <dbReference type="NCBI Taxonomy" id="1841481"/>
    <lineage>
        <taxon>Eukaryota</taxon>
        <taxon>Metazoa</taxon>
        <taxon>Chordata</taxon>
        <taxon>Craniata</taxon>
        <taxon>Vertebrata</taxon>
        <taxon>Euteleostomi</taxon>
        <taxon>Actinopterygii</taxon>
        <taxon>Neopterygii</taxon>
        <taxon>Teleostei</taxon>
        <taxon>Neoteleostei</taxon>
        <taxon>Acanthomorphata</taxon>
        <taxon>Carangaria</taxon>
        <taxon>Carangiformes</taxon>
        <taxon>Carangidae</taxon>
        <taxon>Seriola</taxon>
    </lineage>
</organism>
<dbReference type="Proteomes" id="UP000261360">
    <property type="component" value="Unplaced"/>
</dbReference>
<feature type="region of interest" description="Disordered" evidence="3">
    <location>
        <begin position="59"/>
        <end position="81"/>
    </location>
</feature>
<keyword evidence="6" id="KW-1185">Reference proteome</keyword>
<dbReference type="Ensembl" id="ENSSLDT00000012276.1">
    <property type="protein sequence ID" value="ENSSLDP00000011840.1"/>
    <property type="gene ID" value="ENSSLDG00000009431.1"/>
</dbReference>
<sequence length="81" mass="8936">MADEDVYMAKLAEQAERYEEMVEYMKKVATAASDDLSLEERNLLSVAYKNVVGARGRGVQGRLDHLDQPGAHPPDPARSCA</sequence>
<feature type="compositionally biased region" description="Pro residues" evidence="3">
    <location>
        <begin position="71"/>
        <end position="81"/>
    </location>
</feature>
<dbReference type="InterPro" id="IPR000308">
    <property type="entry name" value="14-3-3"/>
</dbReference>
<comment type="similarity">
    <text evidence="1">Belongs to the 14-3-3 family.</text>
</comment>
<dbReference type="InterPro" id="IPR023409">
    <property type="entry name" value="14-3-3_CS"/>
</dbReference>
<comment type="subunit">
    <text evidence="2">Homodimer, and heterodimer with other family members.</text>
</comment>
<dbReference type="InterPro" id="IPR023410">
    <property type="entry name" value="14-3-3_domain"/>
</dbReference>
<evidence type="ECO:0000256" key="3">
    <source>
        <dbReference type="SAM" id="MobiDB-lite"/>
    </source>
</evidence>
<evidence type="ECO:0000256" key="2">
    <source>
        <dbReference type="ARBA" id="ARBA00011625"/>
    </source>
</evidence>
<dbReference type="Pfam" id="PF00244">
    <property type="entry name" value="14-3-3"/>
    <property type="match status" value="1"/>
</dbReference>
<evidence type="ECO:0000256" key="1">
    <source>
        <dbReference type="ARBA" id="ARBA00006141"/>
    </source>
</evidence>
<proteinExistence type="inferred from homology"/>
<evidence type="ECO:0000259" key="4">
    <source>
        <dbReference type="Pfam" id="PF00244"/>
    </source>
</evidence>
<dbReference type="GeneTree" id="ENSGT01140000282547"/>
<dbReference type="InterPro" id="IPR036815">
    <property type="entry name" value="14-3-3_dom_sf"/>
</dbReference>
<dbReference type="PANTHER" id="PTHR18860">
    <property type="entry name" value="14-3-3 PROTEIN"/>
    <property type="match status" value="1"/>
</dbReference>
<dbReference type="PROSITE" id="PS00796">
    <property type="entry name" value="1433_1"/>
    <property type="match status" value="1"/>
</dbReference>
<accession>A0A3B4X726</accession>
<name>A0A3B4X726_SERLL</name>
<reference evidence="5" key="2">
    <citation type="submission" date="2025-09" db="UniProtKB">
        <authorList>
            <consortium name="Ensembl"/>
        </authorList>
    </citation>
    <scope>IDENTIFICATION</scope>
</reference>
<dbReference type="AlphaFoldDB" id="A0A3B4X726"/>
<dbReference type="STRING" id="1841481.ENSSLDP00000011840"/>
<reference evidence="5" key="1">
    <citation type="submission" date="2025-08" db="UniProtKB">
        <authorList>
            <consortium name="Ensembl"/>
        </authorList>
    </citation>
    <scope>IDENTIFICATION</scope>
</reference>